<dbReference type="EMBL" id="QGMG01000400">
    <property type="protein sequence ID" value="TVY53901.1"/>
    <property type="molecule type" value="Genomic_DNA"/>
</dbReference>
<feature type="compositionally biased region" description="Low complexity" evidence="1">
    <location>
        <begin position="18"/>
        <end position="32"/>
    </location>
</feature>
<evidence type="ECO:0000313" key="3">
    <source>
        <dbReference type="EMBL" id="TVY53901.1"/>
    </source>
</evidence>
<keyword evidence="4" id="KW-1185">Reference proteome</keyword>
<dbReference type="PANTHER" id="PTHR41390:SF1">
    <property type="entry name" value="NADH-UBIQUINONE OXIDOREDUCTASE 213 KDA SUBUNIT"/>
    <property type="match status" value="1"/>
</dbReference>
<sequence length="246" mass="25825">MQPTPCTVQKIKDGMTDPGKPGAGSSSSGGTEPPRRSYGLPPEILNIIWPAVQIGGLSGMTGIIVGGFAGVARSSAPALFALASGIQWFTLASTFSASRGFVLQAWGEDRVTPREKISASAIAGAIGGSVGGLLRGRKNILPGAIMFALFGAAGQAIYNRSAAQNSTLPQTATDKSEKFSWMNSKWSPMKVLSDAEYEALLQERLLRVNAEIAVVDENIEALRAQERAIAAKKVASESKDLSTTRS</sequence>
<feature type="region of interest" description="Disordered" evidence="1">
    <location>
        <begin position="1"/>
        <end position="36"/>
    </location>
</feature>
<evidence type="ECO:0000313" key="4">
    <source>
        <dbReference type="Proteomes" id="UP000481288"/>
    </source>
</evidence>
<feature type="transmembrane region" description="Helical" evidence="2">
    <location>
        <begin position="47"/>
        <end position="71"/>
    </location>
</feature>
<dbReference type="Proteomes" id="UP000481288">
    <property type="component" value="Unassembled WGS sequence"/>
</dbReference>
<dbReference type="PANTHER" id="PTHR41390">
    <property type="entry name" value="CHROMOSOME 7, WHOLE GENOME SHOTGUN SEQUENCE"/>
    <property type="match status" value="1"/>
</dbReference>
<evidence type="ECO:0000256" key="2">
    <source>
        <dbReference type="SAM" id="Phobius"/>
    </source>
</evidence>
<keyword evidence="2" id="KW-0812">Transmembrane</keyword>
<feature type="transmembrane region" description="Helical" evidence="2">
    <location>
        <begin position="141"/>
        <end position="158"/>
    </location>
</feature>
<protein>
    <submittedName>
        <fullName evidence="3">Uncharacterized protein</fullName>
    </submittedName>
</protein>
<proteinExistence type="predicted"/>
<feature type="transmembrane region" description="Helical" evidence="2">
    <location>
        <begin position="78"/>
        <end position="97"/>
    </location>
</feature>
<keyword evidence="2" id="KW-1133">Transmembrane helix</keyword>
<organism evidence="3 4">
    <name type="scientific">Lachnellula cervina</name>
    <dbReference type="NCBI Taxonomy" id="1316786"/>
    <lineage>
        <taxon>Eukaryota</taxon>
        <taxon>Fungi</taxon>
        <taxon>Dikarya</taxon>
        <taxon>Ascomycota</taxon>
        <taxon>Pezizomycotina</taxon>
        <taxon>Leotiomycetes</taxon>
        <taxon>Helotiales</taxon>
        <taxon>Lachnaceae</taxon>
        <taxon>Lachnellula</taxon>
    </lineage>
</organism>
<dbReference type="OrthoDB" id="5565730at2759"/>
<keyword evidence="2" id="KW-0472">Membrane</keyword>
<reference evidence="3 4" key="1">
    <citation type="submission" date="2018-05" db="EMBL/GenBank/DDBJ databases">
        <title>Whole genome sequencing for identification of molecular markers to develop diagnostic detection tools for the regulated plant pathogen Lachnellula willkommii.</title>
        <authorList>
            <person name="Giroux E."/>
            <person name="Bilodeau G."/>
        </authorList>
    </citation>
    <scope>NUCLEOTIDE SEQUENCE [LARGE SCALE GENOMIC DNA]</scope>
    <source>
        <strain evidence="3 4">CBS 625.97</strain>
    </source>
</reference>
<feature type="transmembrane region" description="Helical" evidence="2">
    <location>
        <begin position="117"/>
        <end position="134"/>
    </location>
</feature>
<accession>A0A7D8UYY2</accession>
<gene>
    <name evidence="3" type="ORF">LCER1_G003203</name>
</gene>
<evidence type="ECO:0000256" key="1">
    <source>
        <dbReference type="SAM" id="MobiDB-lite"/>
    </source>
</evidence>
<name>A0A7D8UYY2_9HELO</name>
<comment type="caution">
    <text evidence="3">The sequence shown here is derived from an EMBL/GenBank/DDBJ whole genome shotgun (WGS) entry which is preliminary data.</text>
</comment>
<dbReference type="AlphaFoldDB" id="A0A7D8UYY2"/>